<dbReference type="RefSeq" id="WP_281795569.1">
    <property type="nucleotide sequence ID" value="NZ_BSDR01000001.1"/>
</dbReference>
<dbReference type="PANTHER" id="PTHR43540:SF6">
    <property type="entry name" value="ISOCHORISMATASE-LIKE DOMAIN-CONTAINING PROTEIN"/>
    <property type="match status" value="1"/>
</dbReference>
<evidence type="ECO:0000259" key="2">
    <source>
        <dbReference type="Pfam" id="PF00857"/>
    </source>
</evidence>
<dbReference type="InterPro" id="IPR050272">
    <property type="entry name" value="Isochorismatase-like_hydrls"/>
</dbReference>
<dbReference type="Pfam" id="PF00857">
    <property type="entry name" value="Isochorismatase"/>
    <property type="match status" value="1"/>
</dbReference>
<reference evidence="3" key="1">
    <citation type="submission" date="2022-12" db="EMBL/GenBank/DDBJ databases">
        <title>Reference genome sequencing for broad-spectrum identification of bacterial and archaeal isolates by mass spectrometry.</title>
        <authorList>
            <person name="Sekiguchi Y."/>
            <person name="Tourlousse D.M."/>
        </authorList>
    </citation>
    <scope>NUCLEOTIDE SEQUENCE</scope>
    <source>
        <strain evidence="3">ASRB1</strain>
    </source>
</reference>
<gene>
    <name evidence="3" type="ORF">DAMNIGENAA_30310</name>
</gene>
<dbReference type="CDD" id="cd00431">
    <property type="entry name" value="cysteine_hydrolases"/>
    <property type="match status" value="1"/>
</dbReference>
<dbReference type="SUPFAM" id="SSF52499">
    <property type="entry name" value="Isochorismatase-like hydrolases"/>
    <property type="match status" value="1"/>
</dbReference>
<accession>A0A9W6FVH2</accession>
<sequence length="176" mass="19720">MKKALLVIDMLNDFLNPRGVLYCGDAARNIIPVVRSLVDAFAAENQLIVYLRDAHDPNDKEFELFAPHAVRGTWGGEIIPELLPPKSAKVVDKTRFTAFYGNDLDEILKQAHPEEVWVTGVVTSICVMDTVGDLRNRDYTAVVPVDAVADFDQEFHDFALKRMQRVYGARLVKSSA</sequence>
<feature type="domain" description="Isochorismatase-like" evidence="2">
    <location>
        <begin position="4"/>
        <end position="165"/>
    </location>
</feature>
<evidence type="ECO:0000256" key="1">
    <source>
        <dbReference type="ARBA" id="ARBA00022801"/>
    </source>
</evidence>
<organism evidence="3 4">
    <name type="scientific">Desulforhabdus amnigena</name>
    <dbReference type="NCBI Taxonomy" id="40218"/>
    <lineage>
        <taxon>Bacteria</taxon>
        <taxon>Pseudomonadati</taxon>
        <taxon>Thermodesulfobacteriota</taxon>
        <taxon>Syntrophobacteria</taxon>
        <taxon>Syntrophobacterales</taxon>
        <taxon>Syntrophobacteraceae</taxon>
        <taxon>Desulforhabdus</taxon>
    </lineage>
</organism>
<dbReference type="Gene3D" id="3.40.50.850">
    <property type="entry name" value="Isochorismatase-like"/>
    <property type="match status" value="1"/>
</dbReference>
<dbReference type="InterPro" id="IPR036380">
    <property type="entry name" value="Isochorismatase-like_sf"/>
</dbReference>
<keyword evidence="4" id="KW-1185">Reference proteome</keyword>
<proteinExistence type="predicted"/>
<name>A0A9W6FVH2_9BACT</name>
<evidence type="ECO:0000313" key="3">
    <source>
        <dbReference type="EMBL" id="GLI35598.1"/>
    </source>
</evidence>
<evidence type="ECO:0000313" key="4">
    <source>
        <dbReference type="Proteomes" id="UP001144372"/>
    </source>
</evidence>
<dbReference type="PANTHER" id="PTHR43540">
    <property type="entry name" value="PEROXYUREIDOACRYLATE/UREIDOACRYLATE AMIDOHYDROLASE-RELATED"/>
    <property type="match status" value="1"/>
</dbReference>
<dbReference type="InterPro" id="IPR000868">
    <property type="entry name" value="Isochorismatase-like_dom"/>
</dbReference>
<dbReference type="GO" id="GO:0016787">
    <property type="term" value="F:hydrolase activity"/>
    <property type="evidence" value="ECO:0007669"/>
    <property type="project" value="UniProtKB-KW"/>
</dbReference>
<dbReference type="Proteomes" id="UP001144372">
    <property type="component" value="Unassembled WGS sequence"/>
</dbReference>
<dbReference type="AlphaFoldDB" id="A0A9W6FVH2"/>
<comment type="caution">
    <text evidence="3">The sequence shown here is derived from an EMBL/GenBank/DDBJ whole genome shotgun (WGS) entry which is preliminary data.</text>
</comment>
<keyword evidence="1" id="KW-0378">Hydrolase</keyword>
<dbReference type="EMBL" id="BSDR01000001">
    <property type="protein sequence ID" value="GLI35598.1"/>
    <property type="molecule type" value="Genomic_DNA"/>
</dbReference>
<protein>
    <submittedName>
        <fullName evidence="3">Isochorismatase</fullName>
    </submittedName>
</protein>